<proteinExistence type="predicted"/>
<protein>
    <submittedName>
        <fullName evidence="1">Uncharacterized protein</fullName>
    </submittedName>
</protein>
<evidence type="ECO:0000313" key="1">
    <source>
        <dbReference type="EMBL" id="KAI4324411.1"/>
    </source>
</evidence>
<name>A0ACB9MK87_9MYRT</name>
<accession>A0ACB9MK87</accession>
<dbReference type="EMBL" id="CM042888">
    <property type="protein sequence ID" value="KAI4324411.1"/>
    <property type="molecule type" value="Genomic_DNA"/>
</dbReference>
<dbReference type="Proteomes" id="UP001057402">
    <property type="component" value="Chromosome 9"/>
</dbReference>
<keyword evidence="2" id="KW-1185">Reference proteome</keyword>
<comment type="caution">
    <text evidence="1">The sequence shown here is derived from an EMBL/GenBank/DDBJ whole genome shotgun (WGS) entry which is preliminary data.</text>
</comment>
<organism evidence="1 2">
    <name type="scientific">Melastoma candidum</name>
    <dbReference type="NCBI Taxonomy" id="119954"/>
    <lineage>
        <taxon>Eukaryota</taxon>
        <taxon>Viridiplantae</taxon>
        <taxon>Streptophyta</taxon>
        <taxon>Embryophyta</taxon>
        <taxon>Tracheophyta</taxon>
        <taxon>Spermatophyta</taxon>
        <taxon>Magnoliopsida</taxon>
        <taxon>eudicotyledons</taxon>
        <taxon>Gunneridae</taxon>
        <taxon>Pentapetalae</taxon>
        <taxon>rosids</taxon>
        <taxon>malvids</taxon>
        <taxon>Myrtales</taxon>
        <taxon>Melastomataceae</taxon>
        <taxon>Melastomatoideae</taxon>
        <taxon>Melastomateae</taxon>
        <taxon>Melastoma</taxon>
    </lineage>
</organism>
<sequence>MRPKLPLALPRLDENVPKEVTAYGALGFSSAFTSSPYLGRGLKMHRDAKEALLWALKFVVIHGIEVVPSPSLTGLDEGDGRCWMELTGREVSFSIPPEASDFGSWRNLLITDFELERVPQLIKCASNSQSKKLLNGSGLNLPTQPTNSSSKGDDDMDLSPVSSKRRNDFFSNGGDEDPFCANPPLERNVDMELLHLWEPQWLNEFSRVMKNVYGPVTAAKTKYKDDEGYLIIITLSYVVSEVSRRNTPTRGIIKVSGMIIFRTPSIRKNDKTFKLTDPSPEYCHSGDFVREIPLSTRIPEDANIEAYYDGLDRCLR</sequence>
<evidence type="ECO:0000313" key="2">
    <source>
        <dbReference type="Proteomes" id="UP001057402"/>
    </source>
</evidence>
<gene>
    <name evidence="1" type="ORF">MLD38_029903</name>
</gene>
<reference evidence="2" key="1">
    <citation type="journal article" date="2023" name="Front. Plant Sci.">
        <title>Chromosomal-level genome assembly of Melastoma candidum provides insights into trichome evolution.</title>
        <authorList>
            <person name="Zhong Y."/>
            <person name="Wu W."/>
            <person name="Sun C."/>
            <person name="Zou P."/>
            <person name="Liu Y."/>
            <person name="Dai S."/>
            <person name="Zhou R."/>
        </authorList>
    </citation>
    <scope>NUCLEOTIDE SEQUENCE [LARGE SCALE GENOMIC DNA]</scope>
</reference>